<keyword evidence="3" id="KW-1185">Reference proteome</keyword>
<keyword evidence="1" id="KW-0175">Coiled coil</keyword>
<evidence type="ECO:0008006" key="4">
    <source>
        <dbReference type="Google" id="ProtNLM"/>
    </source>
</evidence>
<dbReference type="EMBL" id="JAPFFF010000008">
    <property type="protein sequence ID" value="KAK8885047.1"/>
    <property type="molecule type" value="Genomic_DNA"/>
</dbReference>
<name>A0ABR2K3G6_9EUKA</name>
<accession>A0ABR2K3G6</accession>
<gene>
    <name evidence="2" type="ORF">M9Y10_044175</name>
</gene>
<reference evidence="2 3" key="1">
    <citation type="submission" date="2024-04" db="EMBL/GenBank/DDBJ databases">
        <title>Tritrichomonas musculus Genome.</title>
        <authorList>
            <person name="Alves-Ferreira E."/>
            <person name="Grigg M."/>
            <person name="Lorenzi H."/>
            <person name="Galac M."/>
        </authorList>
    </citation>
    <scope>NUCLEOTIDE SEQUENCE [LARGE SCALE GENOMIC DNA]</scope>
    <source>
        <strain evidence="2 3">EAF2021</strain>
    </source>
</reference>
<proteinExistence type="predicted"/>
<evidence type="ECO:0000313" key="2">
    <source>
        <dbReference type="EMBL" id="KAK8885047.1"/>
    </source>
</evidence>
<sequence>MSEKFLSYLRQKGISLNAIPDVDSNTSLMGTLVADGFSQDDIKLTLLYQNNKWVLNFLDENQSAVKSLPLPLSKWSYHCTFIQIEPDILFFSNRSDRLVLIAFTIALASRQTKVPYPTKTETDSLFVAMIMDSSLTKIRPLYTEALYYSDMNFVPGQKPLHLYSITREIYSYSYAFLPFIDTGKDQGSDLPPVPCFFPSSLPELIYPVEQEEAIIQGIRALYKRIDAVQSELAVADETPLELTRQKMLLEIEQLQSQIDLKKQNLILEMNKRQNDILDMAMKTVSTTGKLSNRLEFKGKYSLPGKDVADQIMKIASEINA</sequence>
<protein>
    <recommendedName>
        <fullName evidence="4">SlyX family protein</fullName>
    </recommendedName>
</protein>
<organism evidence="2 3">
    <name type="scientific">Tritrichomonas musculus</name>
    <dbReference type="NCBI Taxonomy" id="1915356"/>
    <lineage>
        <taxon>Eukaryota</taxon>
        <taxon>Metamonada</taxon>
        <taxon>Parabasalia</taxon>
        <taxon>Tritrichomonadida</taxon>
        <taxon>Tritrichomonadidae</taxon>
        <taxon>Tritrichomonas</taxon>
    </lineage>
</organism>
<feature type="coiled-coil region" evidence="1">
    <location>
        <begin position="244"/>
        <end position="271"/>
    </location>
</feature>
<evidence type="ECO:0000256" key="1">
    <source>
        <dbReference type="SAM" id="Coils"/>
    </source>
</evidence>
<dbReference type="Proteomes" id="UP001470230">
    <property type="component" value="Unassembled WGS sequence"/>
</dbReference>
<evidence type="ECO:0000313" key="3">
    <source>
        <dbReference type="Proteomes" id="UP001470230"/>
    </source>
</evidence>
<comment type="caution">
    <text evidence="2">The sequence shown here is derived from an EMBL/GenBank/DDBJ whole genome shotgun (WGS) entry which is preliminary data.</text>
</comment>